<dbReference type="GO" id="GO:0005737">
    <property type="term" value="C:cytoplasm"/>
    <property type="evidence" value="ECO:0007669"/>
    <property type="project" value="UniProtKB-SubCell"/>
</dbReference>
<evidence type="ECO:0000256" key="4">
    <source>
        <dbReference type="SAM" id="MobiDB-lite"/>
    </source>
</evidence>
<evidence type="ECO:0000256" key="3">
    <source>
        <dbReference type="HAMAP-Rule" id="MF_01151"/>
    </source>
</evidence>
<dbReference type="Gene3D" id="3.90.20.20">
    <property type="match status" value="1"/>
</dbReference>
<name>A0A1G6NLD3_9BACT</name>
<comment type="subunit">
    <text evidence="3">Homodimer.</text>
</comment>
<keyword evidence="3" id="KW-0963">Cytoplasm</keyword>
<comment type="function">
    <text evidence="3">Participates actively in the response to hyperosmotic and heat shock by preventing the aggregation of stress-denatured proteins, in association with DnaK and GrpE. It is the nucleotide exchange factor for DnaK and may function as a thermosensor. Unfolded proteins bind initially to DnaJ; upon interaction with the DnaJ-bound protein, DnaK hydrolyzes its bound ATP, resulting in the formation of a stable complex. GrpE releases ADP from DnaK; ATP binding to DnaK triggers the release of the substrate protein, thus completing the reaction cycle. Several rounds of ATP-dependent interactions between DnaJ, DnaK and GrpE are required for fully efficient folding.</text>
</comment>
<dbReference type="HAMAP" id="MF_01151">
    <property type="entry name" value="GrpE"/>
    <property type="match status" value="1"/>
</dbReference>
<dbReference type="OrthoDB" id="37628at2"/>
<dbReference type="RefSeq" id="WP_091404542.1">
    <property type="nucleotide sequence ID" value="NZ_FMYV01000006.1"/>
</dbReference>
<dbReference type="GO" id="GO:0042803">
    <property type="term" value="F:protein homodimerization activity"/>
    <property type="evidence" value="ECO:0007669"/>
    <property type="project" value="InterPro"/>
</dbReference>
<accession>A0A1G6NLD3</accession>
<dbReference type="SUPFAM" id="SSF51064">
    <property type="entry name" value="Head domain of nucleotide exchange factor GrpE"/>
    <property type="match status" value="1"/>
</dbReference>
<dbReference type="AlphaFoldDB" id="A0A1G6NLD3"/>
<feature type="region of interest" description="Disordered" evidence="4">
    <location>
        <begin position="1"/>
        <end position="44"/>
    </location>
</feature>
<dbReference type="InterPro" id="IPR009012">
    <property type="entry name" value="GrpE_head"/>
</dbReference>
<feature type="region of interest" description="Disordered" evidence="4">
    <location>
        <begin position="209"/>
        <end position="233"/>
    </location>
</feature>
<keyword evidence="2 3" id="KW-0143">Chaperone</keyword>
<evidence type="ECO:0000313" key="7">
    <source>
        <dbReference type="Proteomes" id="UP000199322"/>
    </source>
</evidence>
<dbReference type="PRINTS" id="PR00773">
    <property type="entry name" value="GRPEPROTEIN"/>
</dbReference>
<organism evidence="5 7">
    <name type="scientific">Geotoga petraea</name>
    <dbReference type="NCBI Taxonomy" id="28234"/>
    <lineage>
        <taxon>Bacteria</taxon>
        <taxon>Thermotogati</taxon>
        <taxon>Thermotogota</taxon>
        <taxon>Thermotogae</taxon>
        <taxon>Petrotogales</taxon>
        <taxon>Petrotogaceae</taxon>
        <taxon>Geotoga</taxon>
    </lineage>
</organism>
<dbReference type="EMBL" id="FMYV01000006">
    <property type="protein sequence ID" value="SDC68703.1"/>
    <property type="molecule type" value="Genomic_DNA"/>
</dbReference>
<evidence type="ECO:0000256" key="1">
    <source>
        <dbReference type="ARBA" id="ARBA00009054"/>
    </source>
</evidence>
<dbReference type="Gene3D" id="2.30.22.10">
    <property type="entry name" value="Head domain of nucleotide exchange factor GrpE"/>
    <property type="match status" value="1"/>
</dbReference>
<dbReference type="GO" id="GO:0000774">
    <property type="term" value="F:adenyl-nucleotide exchange factor activity"/>
    <property type="evidence" value="ECO:0007669"/>
    <property type="project" value="InterPro"/>
</dbReference>
<keyword evidence="7" id="KW-1185">Reference proteome</keyword>
<comment type="subcellular location">
    <subcellularLocation>
        <location evidence="3">Cytoplasm</location>
    </subcellularLocation>
</comment>
<keyword evidence="3" id="KW-0346">Stress response</keyword>
<dbReference type="Pfam" id="PF01025">
    <property type="entry name" value="GrpE"/>
    <property type="match status" value="1"/>
</dbReference>
<gene>
    <name evidence="3 6" type="primary">grpE</name>
    <name evidence="6" type="ORF">E4650_05640</name>
    <name evidence="5" type="ORF">SAMN04488588_1583</name>
</gene>
<evidence type="ECO:0000313" key="6">
    <source>
        <dbReference type="EMBL" id="TGG87824.1"/>
    </source>
</evidence>
<dbReference type="Proteomes" id="UP000297288">
    <property type="component" value="Unassembled WGS sequence"/>
</dbReference>
<proteinExistence type="inferred from homology"/>
<dbReference type="SUPFAM" id="SSF58014">
    <property type="entry name" value="Coiled-coil domain of nucleotide exchange factor GrpE"/>
    <property type="match status" value="1"/>
</dbReference>
<evidence type="ECO:0000313" key="8">
    <source>
        <dbReference type="Proteomes" id="UP000297288"/>
    </source>
</evidence>
<comment type="similarity">
    <text evidence="1 3">Belongs to the GrpE family.</text>
</comment>
<feature type="compositionally biased region" description="Basic and acidic residues" evidence="4">
    <location>
        <begin position="1"/>
        <end position="41"/>
    </location>
</feature>
<dbReference type="InterPro" id="IPR013805">
    <property type="entry name" value="GrpE_CC"/>
</dbReference>
<evidence type="ECO:0000256" key="2">
    <source>
        <dbReference type="ARBA" id="ARBA00023186"/>
    </source>
</evidence>
<dbReference type="GO" id="GO:0006457">
    <property type="term" value="P:protein folding"/>
    <property type="evidence" value="ECO:0007669"/>
    <property type="project" value="InterPro"/>
</dbReference>
<reference evidence="5 7" key="1">
    <citation type="submission" date="2016-10" db="EMBL/GenBank/DDBJ databases">
        <authorList>
            <person name="de Groot N.N."/>
        </authorList>
    </citation>
    <scope>NUCLEOTIDE SEQUENCE [LARGE SCALE GENOMIC DNA]</scope>
    <source>
        <strain evidence="5 7">WG14</strain>
    </source>
</reference>
<evidence type="ECO:0000313" key="5">
    <source>
        <dbReference type="EMBL" id="SDC68703.1"/>
    </source>
</evidence>
<dbReference type="EMBL" id="SRME01000003">
    <property type="protein sequence ID" value="TGG87824.1"/>
    <property type="molecule type" value="Genomic_DNA"/>
</dbReference>
<dbReference type="Proteomes" id="UP000199322">
    <property type="component" value="Unassembled WGS sequence"/>
</dbReference>
<dbReference type="InterPro" id="IPR000740">
    <property type="entry name" value="GrpE"/>
</dbReference>
<sequence>MDKKNEKKLNKEENKTNEKEQKAENEEIEKEVEGKNEKKEEESVELYENLPKEELIEIIERIESELEETKKEKEKYKEVAINIKDKFDHFQRLVEKEKKELKKSTKEKVIRNFLNPFEQLTISLKYEDDPQFAKAIKMVYKEMKSAFEKSDLEFIFPEKGTAFDPFEHDVADKIETEEITEYHVHSVHKPGYKMDGKVIEPAKVNVAVKPKKVKEKPQKEEKSEEENKKEGDE</sequence>
<feature type="compositionally biased region" description="Basic and acidic residues" evidence="4">
    <location>
        <begin position="215"/>
        <end position="233"/>
    </location>
</feature>
<protein>
    <recommendedName>
        <fullName evidence="3">Protein GrpE</fullName>
    </recommendedName>
    <alternativeName>
        <fullName evidence="3">HSP-70 cofactor</fullName>
    </alternativeName>
</protein>
<dbReference type="GO" id="GO:0051087">
    <property type="term" value="F:protein-folding chaperone binding"/>
    <property type="evidence" value="ECO:0007669"/>
    <property type="project" value="InterPro"/>
</dbReference>
<reference evidence="6 8" key="2">
    <citation type="submission" date="2019-04" db="EMBL/GenBank/DDBJ databases">
        <title>Draft genome sequence data and analysis of a Fermenting Bacterium, Geotoga petraea strain HO-Geo1, isolated from heavy-oil petroleum reservoir in Russia.</title>
        <authorList>
            <person name="Grouzdev D.S."/>
            <person name="Semenova E.M."/>
            <person name="Sokolova D.S."/>
            <person name="Tourova T.P."/>
            <person name="Poltaraus A.B."/>
            <person name="Nazina T.N."/>
        </authorList>
    </citation>
    <scope>NUCLEOTIDE SEQUENCE [LARGE SCALE GENOMIC DNA]</scope>
    <source>
        <strain evidence="6 8">HO-Geo1</strain>
    </source>
</reference>
<dbReference type="STRING" id="28234.SAMN04488588_1583"/>